<dbReference type="EMBL" id="CP011005">
    <property type="protein sequence ID" value="AJT41564.1"/>
    <property type="molecule type" value="Genomic_DNA"/>
</dbReference>
<gene>
    <name evidence="2" type="ORF">UM93_08670</name>
</gene>
<proteinExistence type="predicted"/>
<dbReference type="HOGENOM" id="CLU_068874_0_0_11"/>
<keyword evidence="3" id="KW-1185">Reference proteome</keyword>
<evidence type="ECO:0000313" key="3">
    <source>
        <dbReference type="Proteomes" id="UP000061839"/>
    </source>
</evidence>
<accession>A0A0D4BZ42</accession>
<dbReference type="OrthoDB" id="5171895at2"/>
<evidence type="ECO:0008006" key="4">
    <source>
        <dbReference type="Google" id="ProtNLM"/>
    </source>
</evidence>
<evidence type="ECO:0000256" key="1">
    <source>
        <dbReference type="SAM" id="Phobius"/>
    </source>
</evidence>
<dbReference type="STRING" id="1618207.UM93_08670"/>
<dbReference type="RefSeq" id="WP_045075030.1">
    <property type="nucleotide sequence ID" value="NZ_CP011005.1"/>
</dbReference>
<evidence type="ECO:0000313" key="2">
    <source>
        <dbReference type="EMBL" id="AJT41564.1"/>
    </source>
</evidence>
<dbReference type="Proteomes" id="UP000061839">
    <property type="component" value="Chromosome"/>
</dbReference>
<reference evidence="2 3" key="1">
    <citation type="journal article" date="2015" name="Genome Announc.">
        <title>Complete Genome Sequencing of Protease-Producing Novel Arthrobacter sp. Strain IHBB 11108 Using PacBio Single-Molecule Real-Time Sequencing Technology.</title>
        <authorList>
            <person name="Kiran S."/>
            <person name="Swarnkar M.K."/>
            <person name="Pal M."/>
            <person name="Thakur R."/>
            <person name="Tewari R."/>
            <person name="Singh A.K."/>
            <person name="Gulati A."/>
        </authorList>
    </citation>
    <scope>NUCLEOTIDE SEQUENCE [LARGE SCALE GENOMIC DNA]</scope>
    <source>
        <strain evidence="2 3">IHBB 11108</strain>
    </source>
</reference>
<keyword evidence="1" id="KW-1133">Transmembrane helix</keyword>
<keyword evidence="1" id="KW-0472">Membrane</keyword>
<name>A0A0D4BZ42_9MICC</name>
<dbReference type="AlphaFoldDB" id="A0A0D4BZ42"/>
<protein>
    <recommendedName>
        <fullName evidence="4">Co/Zn/Cd efflux system component</fullName>
    </recommendedName>
</protein>
<dbReference type="PATRIC" id="fig|1618207.4.peg.1757"/>
<dbReference type="KEGG" id="ari:UM93_08670"/>
<organism evidence="2 3">
    <name type="scientific">Psychromicrobium lacuslunae</name>
    <dbReference type="NCBI Taxonomy" id="1618207"/>
    <lineage>
        <taxon>Bacteria</taxon>
        <taxon>Bacillati</taxon>
        <taxon>Actinomycetota</taxon>
        <taxon>Actinomycetes</taxon>
        <taxon>Micrococcales</taxon>
        <taxon>Micrococcaceae</taxon>
        <taxon>Psychromicrobium</taxon>
    </lineage>
</organism>
<keyword evidence="1" id="KW-0812">Transmembrane</keyword>
<feature type="transmembrane region" description="Helical" evidence="1">
    <location>
        <begin position="12"/>
        <end position="32"/>
    </location>
</feature>
<sequence length="289" mass="30704">MSRRKKLHAGLIWLFSMLFVVVLIVAAGFWAVNLFKPPPVKPILACTAPLQDNQYSLAPDQAQNAALIAAIGIRRGLPPRAVTIALAVAMQESKLRNINYGDLDSLGLFQQRPSQEWGTAEQIMDPNYSTNAFYDVLLTVPGYQQMTITAAGQAVQRSAFPEAYGQHESMARAFASALTGNSSAALSCTLDSPQAPGDPTAVAKKVQAAFATATAKPQASTVRVSATGVAGWSYAQWAVANASTLGITQVSFAGHSWQRNNNDGSSNKGWQPLESASGQEVVIALQPKG</sequence>